<dbReference type="Proteomes" id="UP000294881">
    <property type="component" value="Unassembled WGS sequence"/>
</dbReference>
<organism evidence="1 2">
    <name type="scientific">Camelimonas lactis</name>
    <dbReference type="NCBI Taxonomy" id="659006"/>
    <lineage>
        <taxon>Bacteria</taxon>
        <taxon>Pseudomonadati</taxon>
        <taxon>Pseudomonadota</taxon>
        <taxon>Alphaproteobacteria</taxon>
        <taxon>Hyphomicrobiales</taxon>
        <taxon>Chelatococcaceae</taxon>
        <taxon>Camelimonas</taxon>
    </lineage>
</organism>
<comment type="caution">
    <text evidence="1">The sequence shown here is derived from an EMBL/GenBank/DDBJ whole genome shotgun (WGS) entry which is preliminary data.</text>
</comment>
<dbReference type="EMBL" id="SLWL01000010">
    <property type="protein sequence ID" value="TCO12005.1"/>
    <property type="molecule type" value="Genomic_DNA"/>
</dbReference>
<evidence type="ECO:0000313" key="1">
    <source>
        <dbReference type="EMBL" id="TCO12005.1"/>
    </source>
</evidence>
<name>A0A4R2GQC5_9HYPH</name>
<dbReference type="AlphaFoldDB" id="A0A4R2GQC5"/>
<reference evidence="1 2" key="1">
    <citation type="submission" date="2019-03" db="EMBL/GenBank/DDBJ databases">
        <title>Genomic Encyclopedia of Type Strains, Phase IV (KMG-IV): sequencing the most valuable type-strain genomes for metagenomic binning, comparative biology and taxonomic classification.</title>
        <authorList>
            <person name="Goeker M."/>
        </authorList>
    </citation>
    <scope>NUCLEOTIDE SEQUENCE [LARGE SCALE GENOMIC DNA]</scope>
    <source>
        <strain evidence="1 2">DSM 22958</strain>
    </source>
</reference>
<gene>
    <name evidence="1" type="ORF">EV666_11043</name>
</gene>
<accession>A0A4R2GQC5</accession>
<proteinExistence type="predicted"/>
<evidence type="ECO:0000313" key="2">
    <source>
        <dbReference type="Proteomes" id="UP000294881"/>
    </source>
</evidence>
<protein>
    <submittedName>
        <fullName evidence="1">Uncharacterized protein</fullName>
    </submittedName>
</protein>
<sequence length="37" mass="3956">MPAAAPSEIAAADSPRGWSSYMRARGRISHVIEDVSL</sequence>
<keyword evidence="2" id="KW-1185">Reference proteome</keyword>